<keyword evidence="3" id="KW-0732">Signal</keyword>
<keyword evidence="2" id="KW-0812">Transmembrane</keyword>
<evidence type="ECO:0000313" key="5">
    <source>
        <dbReference type="Proteomes" id="UP000230750"/>
    </source>
</evidence>
<organism evidence="4 5">
    <name type="scientific">Stichopus japonicus</name>
    <name type="common">Sea cucumber</name>
    <dbReference type="NCBI Taxonomy" id="307972"/>
    <lineage>
        <taxon>Eukaryota</taxon>
        <taxon>Metazoa</taxon>
        <taxon>Echinodermata</taxon>
        <taxon>Eleutherozoa</taxon>
        <taxon>Echinozoa</taxon>
        <taxon>Holothuroidea</taxon>
        <taxon>Aspidochirotacea</taxon>
        <taxon>Aspidochirotida</taxon>
        <taxon>Stichopodidae</taxon>
        <taxon>Apostichopus</taxon>
    </lineage>
</organism>
<evidence type="ECO:0000256" key="3">
    <source>
        <dbReference type="SAM" id="SignalP"/>
    </source>
</evidence>
<proteinExistence type="predicted"/>
<comment type="caution">
    <text evidence="4">The sequence shown here is derived from an EMBL/GenBank/DDBJ whole genome shotgun (WGS) entry which is preliminary data.</text>
</comment>
<evidence type="ECO:0000313" key="4">
    <source>
        <dbReference type="EMBL" id="PIK35561.1"/>
    </source>
</evidence>
<feature type="region of interest" description="Disordered" evidence="1">
    <location>
        <begin position="64"/>
        <end position="112"/>
    </location>
</feature>
<feature type="transmembrane region" description="Helical" evidence="2">
    <location>
        <begin position="120"/>
        <end position="143"/>
    </location>
</feature>
<evidence type="ECO:0000256" key="1">
    <source>
        <dbReference type="SAM" id="MobiDB-lite"/>
    </source>
</evidence>
<feature type="compositionally biased region" description="Polar residues" evidence="1">
    <location>
        <begin position="87"/>
        <end position="108"/>
    </location>
</feature>
<feature type="signal peptide" evidence="3">
    <location>
        <begin position="1"/>
        <end position="27"/>
    </location>
</feature>
<gene>
    <name evidence="4" type="ORF">BSL78_27616</name>
</gene>
<dbReference type="STRING" id="307972.A0A2G8JIK6"/>
<keyword evidence="5" id="KW-1185">Reference proteome</keyword>
<accession>A0A2G8JIK6</accession>
<dbReference type="AlphaFoldDB" id="A0A2G8JIK6"/>
<keyword evidence="2" id="KW-1133">Transmembrane helix</keyword>
<evidence type="ECO:0000256" key="2">
    <source>
        <dbReference type="SAM" id="Phobius"/>
    </source>
</evidence>
<name>A0A2G8JIK6_STIJA</name>
<sequence length="240" mass="25856">MEIALAIRVLWMTAMVTSLAAIARCTTTNIIDEAATLISLKSTIEAETSMLPTGKSTLATETSTLPAGEATLPTETSTLPAGEATLPTETSTLPADEATLSTETNTSPTDDHVDEEDRRLLIIALLVLSAIFTVLLVGCLLCNRDDVHADEERAKRKRDITVIYNETFKMVVDDSGEIVKERLDANIQAPLYSTSKTVETGAGPLPETGRIPSMEESMFPIGQFDADADVIEGRQDVEIL</sequence>
<dbReference type="EMBL" id="MRZV01001873">
    <property type="protein sequence ID" value="PIK35561.1"/>
    <property type="molecule type" value="Genomic_DNA"/>
</dbReference>
<reference evidence="4 5" key="1">
    <citation type="journal article" date="2017" name="PLoS Biol.">
        <title>The sea cucumber genome provides insights into morphological evolution and visceral regeneration.</title>
        <authorList>
            <person name="Zhang X."/>
            <person name="Sun L."/>
            <person name="Yuan J."/>
            <person name="Sun Y."/>
            <person name="Gao Y."/>
            <person name="Zhang L."/>
            <person name="Li S."/>
            <person name="Dai H."/>
            <person name="Hamel J.F."/>
            <person name="Liu C."/>
            <person name="Yu Y."/>
            <person name="Liu S."/>
            <person name="Lin W."/>
            <person name="Guo K."/>
            <person name="Jin S."/>
            <person name="Xu P."/>
            <person name="Storey K.B."/>
            <person name="Huan P."/>
            <person name="Zhang T."/>
            <person name="Zhou Y."/>
            <person name="Zhang J."/>
            <person name="Lin C."/>
            <person name="Li X."/>
            <person name="Xing L."/>
            <person name="Huo D."/>
            <person name="Sun M."/>
            <person name="Wang L."/>
            <person name="Mercier A."/>
            <person name="Li F."/>
            <person name="Yang H."/>
            <person name="Xiang J."/>
        </authorList>
    </citation>
    <scope>NUCLEOTIDE SEQUENCE [LARGE SCALE GENOMIC DNA]</scope>
    <source>
        <strain evidence="4">Shaxun</strain>
        <tissue evidence="4">Muscle</tissue>
    </source>
</reference>
<dbReference type="Proteomes" id="UP000230750">
    <property type="component" value="Unassembled WGS sequence"/>
</dbReference>
<feature type="chain" id="PRO_5013802372" evidence="3">
    <location>
        <begin position="28"/>
        <end position="240"/>
    </location>
</feature>
<keyword evidence="2" id="KW-0472">Membrane</keyword>
<protein>
    <submittedName>
        <fullName evidence="4">Putative zonadhesin</fullName>
    </submittedName>
</protein>